<evidence type="ECO:0000259" key="1">
    <source>
        <dbReference type="Pfam" id="PF13480"/>
    </source>
</evidence>
<dbReference type="Gene3D" id="3.40.630.30">
    <property type="match status" value="1"/>
</dbReference>
<feature type="domain" description="BioF2-like acetyltransferase" evidence="1">
    <location>
        <begin position="225"/>
        <end position="350"/>
    </location>
</feature>
<dbReference type="Pfam" id="PF13480">
    <property type="entry name" value="Acetyltransf_6"/>
    <property type="match status" value="1"/>
</dbReference>
<dbReference type="RefSeq" id="WP_165027398.1">
    <property type="nucleotide sequence ID" value="NZ_JAAKZF010000010.1"/>
</dbReference>
<reference evidence="2 3" key="1">
    <citation type="submission" date="2020-02" db="EMBL/GenBank/DDBJ databases">
        <title>Genome sequence of strain CCNWXJ40-4.</title>
        <authorList>
            <person name="Gao J."/>
            <person name="Sun J."/>
        </authorList>
    </citation>
    <scope>NUCLEOTIDE SEQUENCE [LARGE SCALE GENOMIC DNA]</scope>
    <source>
        <strain evidence="2 3">CCNWXJ 40-4</strain>
    </source>
</reference>
<evidence type="ECO:0000313" key="2">
    <source>
        <dbReference type="EMBL" id="NGO51652.1"/>
    </source>
</evidence>
<dbReference type="InterPro" id="IPR038740">
    <property type="entry name" value="BioF2-like_GNAT_dom"/>
</dbReference>
<organism evidence="2 3">
    <name type="scientific">Allomesorhizobium camelthorni</name>
    <dbReference type="NCBI Taxonomy" id="475069"/>
    <lineage>
        <taxon>Bacteria</taxon>
        <taxon>Pseudomonadati</taxon>
        <taxon>Pseudomonadota</taxon>
        <taxon>Alphaproteobacteria</taxon>
        <taxon>Hyphomicrobiales</taxon>
        <taxon>Phyllobacteriaceae</taxon>
        <taxon>Allomesorhizobium</taxon>
    </lineage>
</organism>
<evidence type="ECO:0000313" key="3">
    <source>
        <dbReference type="Proteomes" id="UP001642900"/>
    </source>
</evidence>
<dbReference type="InterPro" id="IPR016181">
    <property type="entry name" value="Acyl_CoA_acyltransferase"/>
</dbReference>
<keyword evidence="3" id="KW-1185">Reference proteome</keyword>
<comment type="caution">
    <text evidence="2">The sequence shown here is derived from an EMBL/GenBank/DDBJ whole genome shotgun (WGS) entry which is preliminary data.</text>
</comment>
<sequence length="427" mass="47738">MAAIPLLEEMSAGPAGTMISGLAGFDGAAVEPGQIELLESHRPPRRLAIYPASAGFDLVEELDYLCSRTIEPNVFFNPRFLAPAMPRLEDREVRLAVIRDGHDYKNRLRLLVPFSVERPATPLGVSIMRTWASPFGPLGTPLVDRDDPEGVIEDFFSMLSRPHLRLPKVFVLPDMRLDGAVTAMLKSVAETRGLPLVTTAEAERPFLESTLDGNAYLKASLRSHHDREFRRLKRRLADLGTLEHVVARGPEDIRHAIEAFLTLEAAGWKGRKRTAMATDRYRAAFAREAVHRLAEQDMCRVHSLTLNGEVVACLVVFVEAGVAYTWKTAYDEAYAAFSPGTLLMIEVTKQHLDDPNIMTTDSCAVPDHPVMSRLWSERKTMGTIVIGMTPGADRVTRQAASQLHLYRETRNIARLLRNRVRGLLKRR</sequence>
<protein>
    <submittedName>
        <fullName evidence="2">GNAT family N-acetyltransferase</fullName>
    </submittedName>
</protein>
<dbReference type="AlphaFoldDB" id="A0A6G4WA47"/>
<accession>A0A6G4WA47</accession>
<dbReference type="SUPFAM" id="SSF55729">
    <property type="entry name" value="Acyl-CoA N-acyltransferases (Nat)"/>
    <property type="match status" value="1"/>
</dbReference>
<gene>
    <name evidence="2" type="ORF">G6N73_10755</name>
</gene>
<dbReference type="Proteomes" id="UP001642900">
    <property type="component" value="Unassembled WGS sequence"/>
</dbReference>
<proteinExistence type="predicted"/>
<dbReference type="EMBL" id="JAAKZF010000010">
    <property type="protein sequence ID" value="NGO51652.1"/>
    <property type="molecule type" value="Genomic_DNA"/>
</dbReference>
<name>A0A6G4WA47_9HYPH</name>